<name>A0A4U6DCX9_9BACT</name>
<dbReference type="Proteomes" id="UP000304900">
    <property type="component" value="Unassembled WGS sequence"/>
</dbReference>
<dbReference type="AlphaFoldDB" id="A0A4U6DCX9"/>
<proteinExistence type="predicted"/>
<sequence>MKTFLADIIPKIQKFSKKLDDLTILTNHHWVSMGEISVSKTVYIFRTGGVLLLSENGIVSKGAWEYLGNDSILIESGNQTLLLKQAFVDDQIMALKLDGAEGFLFFINESKVGIELNSIQDVFKFLEKKYVETQVAKNSTIGLNTIPMHTESSPKESYDLIFGKHYKIKVSFVDGTEGEIFIGFTSRKYFFVHFTWGKTYCADKNECISRLYMSRKFRQ</sequence>
<comment type="caution">
    <text evidence="1">The sequence shown here is derived from an EMBL/GenBank/DDBJ whole genome shotgun (WGS) entry which is preliminary data.</text>
</comment>
<gene>
    <name evidence="1" type="ORF">FDK13_02750</name>
</gene>
<protein>
    <submittedName>
        <fullName evidence="1">Uncharacterized protein</fullName>
    </submittedName>
</protein>
<organism evidence="1 2">
    <name type="scientific">Dyadobacter frigoris</name>
    <dbReference type="NCBI Taxonomy" id="2576211"/>
    <lineage>
        <taxon>Bacteria</taxon>
        <taxon>Pseudomonadati</taxon>
        <taxon>Bacteroidota</taxon>
        <taxon>Cytophagia</taxon>
        <taxon>Cytophagales</taxon>
        <taxon>Spirosomataceae</taxon>
        <taxon>Dyadobacter</taxon>
    </lineage>
</organism>
<dbReference type="OrthoDB" id="1424919at2"/>
<accession>A0A4U6DCX9</accession>
<dbReference type="RefSeq" id="WP_137338437.1">
    <property type="nucleotide sequence ID" value="NZ_SZVO01000001.1"/>
</dbReference>
<reference evidence="1 2" key="1">
    <citation type="submission" date="2019-05" db="EMBL/GenBank/DDBJ databases">
        <title>Dyadobacter AR-3-8 sp. nov., isolated from arctic soil.</title>
        <authorList>
            <person name="Chaudhary D.K."/>
        </authorList>
    </citation>
    <scope>NUCLEOTIDE SEQUENCE [LARGE SCALE GENOMIC DNA]</scope>
    <source>
        <strain evidence="1 2">AR-3-8</strain>
    </source>
</reference>
<dbReference type="EMBL" id="SZVO01000001">
    <property type="protein sequence ID" value="TKT94148.1"/>
    <property type="molecule type" value="Genomic_DNA"/>
</dbReference>
<evidence type="ECO:0000313" key="1">
    <source>
        <dbReference type="EMBL" id="TKT94148.1"/>
    </source>
</evidence>
<evidence type="ECO:0000313" key="2">
    <source>
        <dbReference type="Proteomes" id="UP000304900"/>
    </source>
</evidence>
<keyword evidence="2" id="KW-1185">Reference proteome</keyword>